<proteinExistence type="predicted"/>
<protein>
    <submittedName>
        <fullName evidence="3">PE family protein</fullName>
    </submittedName>
</protein>
<dbReference type="NCBIfam" id="NF038019">
    <property type="entry name" value="PE_process_PecA"/>
    <property type="match status" value="1"/>
</dbReference>
<dbReference type="EMBL" id="LDPR01000007">
    <property type="protein sequence ID" value="KLO36777.1"/>
    <property type="molecule type" value="Genomic_DNA"/>
</dbReference>
<dbReference type="Proteomes" id="UP000036334">
    <property type="component" value="Unassembled WGS sequence"/>
</dbReference>
<dbReference type="Pfam" id="PF21526">
    <property type="entry name" value="PGRS"/>
    <property type="match status" value="1"/>
</dbReference>
<evidence type="ECO:0000313" key="3">
    <source>
        <dbReference type="EMBL" id="KLO36777.1"/>
    </source>
</evidence>
<dbReference type="Pfam" id="PF20729">
    <property type="entry name" value="PE-PGRS_C"/>
    <property type="match status" value="1"/>
</dbReference>
<dbReference type="Pfam" id="PF00934">
    <property type="entry name" value="PE"/>
    <property type="match status" value="1"/>
</dbReference>
<dbReference type="InterPro" id="IPR048054">
    <property type="entry name" value="PecA_C"/>
</dbReference>
<dbReference type="RefSeq" id="WP_047314056.1">
    <property type="nucleotide sequence ID" value="NZ_LDPQ01000004.1"/>
</dbReference>
<keyword evidence="4" id="KW-1185">Reference proteome</keyword>
<evidence type="ECO:0000259" key="2">
    <source>
        <dbReference type="Pfam" id="PF20729"/>
    </source>
</evidence>
<comment type="caution">
    <text evidence="3">The sequence shown here is derived from an EMBL/GenBank/DDBJ whole genome shotgun (WGS) entry which is preliminary data.</text>
</comment>
<evidence type="ECO:0000313" key="4">
    <source>
        <dbReference type="Proteomes" id="UP000036334"/>
    </source>
</evidence>
<dbReference type="AlphaFoldDB" id="A0A0I9YAA0"/>
<dbReference type="STRING" id="1202450.B586_11025"/>
<dbReference type="InterPro" id="IPR021109">
    <property type="entry name" value="Peptidase_aspartic_dom_sf"/>
</dbReference>
<accession>A0A0I9YAA0</accession>
<feature type="domain" description="PE cleavage protein A C-terminal" evidence="2">
    <location>
        <begin position="255"/>
        <end position="520"/>
    </location>
</feature>
<sequence>MSLLDVAPEWLSAAAADLESIESGLTTAHTAAAVPITGLLAAGADEVSAAVTALFAGYGQEFQALSAQASAFHQQFMQALSSAAGSYLAAEAANASPLQTMEQELLDAVNAPTEVLFGRALIGNGTDGTAASPNGGPGGLLYGNGGTGFSNTASGLSGGAGGAAGLIGNGGAGGAAGDNATGGAGGHGGWLLGSGGTGGLAGPGGVAGAGGDAGLIGAGGTGGAAGSGGFGGAGGRGGWLLGNNGAAGVGSPVSATVPLQVNNVTEPVTNISVNGGPNVPVLVDTGSTGLVIPLWDIGIQHLGLPTGFGIGAYSGGLTYLYATFNTTVNFGNGIVTAPTGVDVVFFTLPTTLEGFLAPAGAVGVLGVGPNAGGPGPSIVTTALPGELNQGLLINAPQHVLQFGANPLPPGVSVVGSPITTVNVQINGGPLQPVSATIDSGGVHGAIPSSVLGTGQLSGTLPPGTQISVYTSDGQTLLYSYTTDGTNSPTVTTGNLMNTGFMPFADQPVYISYSPSGVGTTIFDT</sequence>
<dbReference type="Gene3D" id="1.10.287.850">
    <property type="entry name" value="HP0062-like domain"/>
    <property type="match status" value="1"/>
</dbReference>
<dbReference type="InterPro" id="IPR038332">
    <property type="entry name" value="PPE_sf"/>
</dbReference>
<reference evidence="3 4" key="1">
    <citation type="submission" date="2015-05" db="EMBL/GenBank/DDBJ databases">
        <title>Genome sequence of Mycobacterium haemophilum.</title>
        <authorList>
            <person name="Greninger A.L."/>
            <person name="Cunningham G."/>
            <person name="Miller S."/>
        </authorList>
    </citation>
    <scope>NUCLEOTIDE SEQUENCE [LARGE SCALE GENOMIC DNA]</scope>
    <source>
        <strain evidence="4">UC1</strain>
    </source>
</reference>
<name>A0A0I9YAA0_9MYCO</name>
<feature type="domain" description="PE" evidence="1">
    <location>
        <begin position="4"/>
        <end position="94"/>
    </location>
</feature>
<evidence type="ECO:0000259" key="1">
    <source>
        <dbReference type="Pfam" id="PF00934"/>
    </source>
</evidence>
<dbReference type="InterPro" id="IPR000084">
    <property type="entry name" value="PE-PGRS_N"/>
</dbReference>
<dbReference type="Gene3D" id="2.40.70.10">
    <property type="entry name" value="Acid Proteases"/>
    <property type="match status" value="1"/>
</dbReference>
<dbReference type="SUPFAM" id="SSF140459">
    <property type="entry name" value="PE/PPE dimer-like"/>
    <property type="match status" value="1"/>
</dbReference>
<dbReference type="PATRIC" id="fig|29311.18.peg.3199"/>
<organism evidence="3 4">
    <name type="scientific">Mycobacterium haemophilum</name>
    <dbReference type="NCBI Taxonomy" id="29311"/>
    <lineage>
        <taxon>Bacteria</taxon>
        <taxon>Bacillati</taxon>
        <taxon>Actinomycetota</taxon>
        <taxon>Actinomycetes</taxon>
        <taxon>Mycobacteriales</taxon>
        <taxon>Mycobacteriaceae</taxon>
        <taxon>Mycobacterium</taxon>
    </lineage>
</organism>
<dbReference type="GO" id="GO:0004190">
    <property type="term" value="F:aspartic-type endopeptidase activity"/>
    <property type="evidence" value="ECO:0007669"/>
    <property type="project" value="InterPro"/>
</dbReference>
<dbReference type="InterPro" id="IPR048996">
    <property type="entry name" value="PGRS_rpt"/>
</dbReference>
<gene>
    <name evidence="3" type="ORF">ABH38_10155</name>
</gene>